<dbReference type="EMBL" id="FZPA01000013">
    <property type="protein sequence ID" value="SNT15914.1"/>
    <property type="molecule type" value="Genomic_DNA"/>
</dbReference>
<protein>
    <recommendedName>
        <fullName evidence="1">Thioredoxin reductase</fullName>
    </recommendedName>
</protein>
<dbReference type="SUPFAM" id="SSF51905">
    <property type="entry name" value="FAD/NAD(P)-binding domain"/>
    <property type="match status" value="1"/>
</dbReference>
<evidence type="ECO:0000256" key="2">
    <source>
        <dbReference type="ARBA" id="ARBA00022630"/>
    </source>
</evidence>
<evidence type="ECO:0000313" key="5">
    <source>
        <dbReference type="EMBL" id="SNT15914.1"/>
    </source>
</evidence>
<evidence type="ECO:0000313" key="6">
    <source>
        <dbReference type="Proteomes" id="UP000198339"/>
    </source>
</evidence>
<evidence type="ECO:0000256" key="1">
    <source>
        <dbReference type="ARBA" id="ARBA00018719"/>
    </source>
</evidence>
<accession>A0A239KFK9</accession>
<keyword evidence="2" id="KW-0285">Flavoprotein</keyword>
<dbReference type="GO" id="GO:0016491">
    <property type="term" value="F:oxidoreductase activity"/>
    <property type="evidence" value="ECO:0007669"/>
    <property type="project" value="UniProtKB-KW"/>
</dbReference>
<gene>
    <name evidence="5" type="ORF">SAMN06295955_113105</name>
</gene>
<dbReference type="Proteomes" id="UP000198339">
    <property type="component" value="Unassembled WGS sequence"/>
</dbReference>
<dbReference type="Gene3D" id="3.50.50.60">
    <property type="entry name" value="FAD/NAD(P)-binding domain"/>
    <property type="match status" value="2"/>
</dbReference>
<dbReference type="PRINTS" id="PR00368">
    <property type="entry name" value="FADPNR"/>
</dbReference>
<dbReference type="InterPro" id="IPR023753">
    <property type="entry name" value="FAD/NAD-binding_dom"/>
</dbReference>
<keyword evidence="6" id="KW-1185">Reference proteome</keyword>
<organism evidence="5 6">
    <name type="scientific">Sphingopyxis indica</name>
    <dbReference type="NCBI Taxonomy" id="436663"/>
    <lineage>
        <taxon>Bacteria</taxon>
        <taxon>Pseudomonadati</taxon>
        <taxon>Pseudomonadota</taxon>
        <taxon>Alphaproteobacteria</taxon>
        <taxon>Sphingomonadales</taxon>
        <taxon>Sphingomonadaceae</taxon>
        <taxon>Sphingopyxis</taxon>
    </lineage>
</organism>
<name>A0A239KFK9_9SPHN</name>
<dbReference type="InterPro" id="IPR036188">
    <property type="entry name" value="FAD/NAD-bd_sf"/>
</dbReference>
<dbReference type="AlphaFoldDB" id="A0A239KFK9"/>
<evidence type="ECO:0000259" key="4">
    <source>
        <dbReference type="Pfam" id="PF07992"/>
    </source>
</evidence>
<keyword evidence="3" id="KW-0560">Oxidoreductase</keyword>
<dbReference type="PRINTS" id="PR00469">
    <property type="entry name" value="PNDRDTASEII"/>
</dbReference>
<reference evidence="5 6" key="1">
    <citation type="submission" date="2017-06" db="EMBL/GenBank/DDBJ databases">
        <authorList>
            <person name="Kim H.J."/>
            <person name="Triplett B.A."/>
        </authorList>
    </citation>
    <scope>NUCLEOTIDE SEQUENCE [LARGE SCALE GENOMIC DNA]</scope>
    <source>
        <strain evidence="5 6">DS15</strain>
    </source>
</reference>
<sequence>MGRFSPRLLSRRTVAAGLDGRMRGVMMRLRLTDQGWTGDPEEVIDCLIVGGGPAGLMTAIYLSRFLRSCVVYDAAAGRVASIPHSRNLPGFPGGISGVAFLARLQAQLREYGGTVQSGEIDAIVALGDHFSATCELNILRARTVVLATGVLNRRPEMPDAMHDIGVARGLLRYCPICDGYEARRMNVAVLGGSGHGAEEAEFLRAYGAKVTLLAERSLDLGPTELAKLNQQGIDVAPSPVEQLRLGDCVEVRLANGLELQFDTLYPALGSSPRTRLATLLGAKLSKLGCVLTDAHQQTSVDGVYAVGDVVEGLDQISVAAGQAAIAATAIHNLLRDRDSGLSSAIAGLYPARSVPPT</sequence>
<dbReference type="Pfam" id="PF07992">
    <property type="entry name" value="Pyr_redox_2"/>
    <property type="match status" value="1"/>
</dbReference>
<proteinExistence type="predicted"/>
<dbReference type="PANTHER" id="PTHR48105">
    <property type="entry name" value="THIOREDOXIN REDUCTASE 1-RELATED-RELATED"/>
    <property type="match status" value="1"/>
</dbReference>
<feature type="domain" description="FAD/NAD(P)-binding" evidence="4">
    <location>
        <begin position="45"/>
        <end position="323"/>
    </location>
</feature>
<dbReference type="InterPro" id="IPR050097">
    <property type="entry name" value="Ferredoxin-NADP_redctase_2"/>
</dbReference>
<evidence type="ECO:0000256" key="3">
    <source>
        <dbReference type="ARBA" id="ARBA00023002"/>
    </source>
</evidence>